<dbReference type="RefSeq" id="WP_337333449.1">
    <property type="nucleotide sequence ID" value="NZ_JBBDGM010000018.1"/>
</dbReference>
<keyword evidence="2" id="KW-1185">Reference proteome</keyword>
<proteinExistence type="predicted"/>
<protein>
    <submittedName>
        <fullName evidence="1">Uncharacterized protein</fullName>
    </submittedName>
</protein>
<dbReference type="EMBL" id="JBBDGM010000018">
    <property type="protein sequence ID" value="MEJ1089804.1"/>
    <property type="molecule type" value="Genomic_DNA"/>
</dbReference>
<evidence type="ECO:0000313" key="2">
    <source>
        <dbReference type="Proteomes" id="UP001371224"/>
    </source>
</evidence>
<sequence>MYEHPYLIYRAVELDGARAALELERARVAREHPERLVARRGWWNRMLHRGRPARAVAPSAVPRPAAESA</sequence>
<name>A0ABU8LEP6_9MICO</name>
<comment type="caution">
    <text evidence="1">The sequence shown here is derived from an EMBL/GenBank/DDBJ whole genome shotgun (WGS) entry which is preliminary data.</text>
</comment>
<accession>A0ABU8LEP6</accession>
<dbReference type="Proteomes" id="UP001371224">
    <property type="component" value="Unassembled WGS sequence"/>
</dbReference>
<organism evidence="1 2">
    <name type="scientific">Microbacterium bandirmense</name>
    <dbReference type="NCBI Taxonomy" id="3122050"/>
    <lineage>
        <taxon>Bacteria</taxon>
        <taxon>Bacillati</taxon>
        <taxon>Actinomycetota</taxon>
        <taxon>Actinomycetes</taxon>
        <taxon>Micrococcales</taxon>
        <taxon>Microbacteriaceae</taxon>
        <taxon>Microbacterium</taxon>
    </lineage>
</organism>
<evidence type="ECO:0000313" key="1">
    <source>
        <dbReference type="EMBL" id="MEJ1089804.1"/>
    </source>
</evidence>
<reference evidence="1 2" key="1">
    <citation type="submission" date="2024-02" db="EMBL/GenBank/DDBJ databases">
        <authorList>
            <person name="Saticioglu I.B."/>
        </authorList>
    </citation>
    <scope>NUCLEOTIDE SEQUENCE [LARGE SCALE GENOMIC DNA]</scope>
    <source>
        <strain evidence="1 2">Mu-80</strain>
    </source>
</reference>
<gene>
    <name evidence="1" type="ORF">WDU99_15925</name>
</gene>